<dbReference type="RefSeq" id="XP_013755596.1">
    <property type="nucleotide sequence ID" value="XM_013900142.1"/>
</dbReference>
<dbReference type="InterPro" id="IPR011993">
    <property type="entry name" value="PH-like_dom_sf"/>
</dbReference>
<gene>
    <name evidence="3" type="ORF">AMSG_08266</name>
</gene>
<dbReference type="EMBL" id="GL349471">
    <property type="protein sequence ID" value="KNC52013.1"/>
    <property type="molecule type" value="Genomic_DNA"/>
</dbReference>
<dbReference type="InterPro" id="IPR001849">
    <property type="entry name" value="PH_domain"/>
</dbReference>
<keyword evidence="4" id="KW-1185">Reference proteome</keyword>
<dbReference type="Proteomes" id="UP000054408">
    <property type="component" value="Unassembled WGS sequence"/>
</dbReference>
<feature type="compositionally biased region" description="Low complexity" evidence="1">
    <location>
        <begin position="109"/>
        <end position="129"/>
    </location>
</feature>
<reference evidence="3 4" key="1">
    <citation type="submission" date="2010-05" db="EMBL/GenBank/DDBJ databases">
        <title>The Genome Sequence of Thecamonas trahens ATCC 50062.</title>
        <authorList>
            <consortium name="The Broad Institute Genome Sequencing Platform"/>
            <person name="Russ C."/>
            <person name="Cuomo C."/>
            <person name="Shea T."/>
            <person name="Young S.K."/>
            <person name="Zeng Q."/>
            <person name="Koehrsen M."/>
            <person name="Haas B."/>
            <person name="Borodovsky M."/>
            <person name="Guigo R."/>
            <person name="Alvarado L."/>
            <person name="Berlin A."/>
            <person name="Bochicchio J."/>
            <person name="Borenstein D."/>
            <person name="Chapman S."/>
            <person name="Chen Z."/>
            <person name="Freedman E."/>
            <person name="Gellesch M."/>
            <person name="Goldberg J."/>
            <person name="Griggs A."/>
            <person name="Gujja S."/>
            <person name="Heilman E."/>
            <person name="Heiman D."/>
            <person name="Hepburn T."/>
            <person name="Howarth C."/>
            <person name="Jen D."/>
            <person name="Larson L."/>
            <person name="Mehta T."/>
            <person name="Park D."/>
            <person name="Pearson M."/>
            <person name="Roberts A."/>
            <person name="Saif S."/>
            <person name="Shenoy N."/>
            <person name="Sisk P."/>
            <person name="Stolte C."/>
            <person name="Sykes S."/>
            <person name="Thomson T."/>
            <person name="Walk T."/>
            <person name="White J."/>
            <person name="Yandava C."/>
            <person name="Burger G."/>
            <person name="Gray M.W."/>
            <person name="Holland P.W.H."/>
            <person name="King N."/>
            <person name="Lang F.B.F."/>
            <person name="Roger A.J."/>
            <person name="Ruiz-Trillo I."/>
            <person name="Lander E."/>
            <person name="Nusbaum C."/>
        </authorList>
    </citation>
    <scope>NUCLEOTIDE SEQUENCE [LARGE SCALE GENOMIC DNA]</scope>
    <source>
        <strain evidence="3 4">ATCC 50062</strain>
    </source>
</reference>
<feature type="compositionally biased region" description="Gly residues" evidence="1">
    <location>
        <begin position="157"/>
        <end position="175"/>
    </location>
</feature>
<evidence type="ECO:0000313" key="4">
    <source>
        <dbReference type="Proteomes" id="UP000054408"/>
    </source>
</evidence>
<dbReference type="GeneID" id="25566994"/>
<evidence type="ECO:0000259" key="2">
    <source>
        <dbReference type="PROSITE" id="PS50003"/>
    </source>
</evidence>
<dbReference type="SMART" id="SM00233">
    <property type="entry name" value="PH"/>
    <property type="match status" value="1"/>
</dbReference>
<feature type="compositionally biased region" description="Low complexity" evidence="1">
    <location>
        <begin position="176"/>
        <end position="190"/>
    </location>
</feature>
<dbReference type="Gene3D" id="2.30.29.30">
    <property type="entry name" value="Pleckstrin-homology domain (PH domain)/Phosphotyrosine-binding domain (PTB)"/>
    <property type="match status" value="1"/>
</dbReference>
<dbReference type="Pfam" id="PF00169">
    <property type="entry name" value="PH"/>
    <property type="match status" value="1"/>
</dbReference>
<dbReference type="CDD" id="cd00821">
    <property type="entry name" value="PH"/>
    <property type="match status" value="1"/>
</dbReference>
<sequence length="365" mass="38302">MSSETDVLSAVEWPATPLVGTPDDTSGSLLGVNGYVSGGGLMAANLYLPSSPVYVTTRMRRSSSLEVSDRDAAIAALLHDRNWMGRRSESETDSDDTDSLRPDSSQFHAAQEPSSAASSPVMSVLSLPPGTRLPTAPAVAGAESDSSNEGASTQAGPGPGGAGSTIGLVSSGGAGSSRSSQRLSFSQRASTLAPGGRATCLPPPSQHEYHGSHAPAAPPTTRDRRRSSFCAGDTARLKAFQSAALSSGSKPGSDVNKIVMCEGMLRKRGGPFKRWKKRYFTLTSKVLVYRPAVGKPQVGSVLTTSMLGVREGKKPTQLILIAVHKQYLLEAADKADRDRWVAALRSIMGDMSTRTSPLNVIRSLS</sequence>
<dbReference type="PROSITE" id="PS50003">
    <property type="entry name" value="PH_DOMAIN"/>
    <property type="match status" value="1"/>
</dbReference>
<feature type="region of interest" description="Disordered" evidence="1">
    <location>
        <begin position="86"/>
        <end position="229"/>
    </location>
</feature>
<evidence type="ECO:0000313" key="3">
    <source>
        <dbReference type="EMBL" id="KNC52013.1"/>
    </source>
</evidence>
<dbReference type="SUPFAM" id="SSF50729">
    <property type="entry name" value="PH domain-like"/>
    <property type="match status" value="1"/>
</dbReference>
<proteinExistence type="predicted"/>
<accession>A0A0L0DKX2</accession>
<protein>
    <recommendedName>
        <fullName evidence="2">PH domain-containing protein</fullName>
    </recommendedName>
</protein>
<feature type="domain" description="PH" evidence="2">
    <location>
        <begin position="258"/>
        <end position="349"/>
    </location>
</feature>
<dbReference type="OrthoDB" id="10266696at2759"/>
<name>A0A0L0DKX2_THETB</name>
<evidence type="ECO:0000256" key="1">
    <source>
        <dbReference type="SAM" id="MobiDB-lite"/>
    </source>
</evidence>
<dbReference type="AlphaFoldDB" id="A0A0L0DKX2"/>
<organism evidence="3 4">
    <name type="scientific">Thecamonas trahens ATCC 50062</name>
    <dbReference type="NCBI Taxonomy" id="461836"/>
    <lineage>
        <taxon>Eukaryota</taxon>
        <taxon>Apusozoa</taxon>
        <taxon>Apusomonadida</taxon>
        <taxon>Apusomonadidae</taxon>
        <taxon>Thecamonas</taxon>
    </lineage>
</organism>